<sequence>MVTNRETNLTSPPVQGVATPVSTMPGFYGWRVVAAAFTVAVFGWGTGFYGPPVYLEVVRQSRGWPIGLISGALTLHFLVGLALIPNLPALYRRFGLPIVTIVGSVVMAIGLLGWALASAPWQLYAAALLSGAGWSVLGAVAVNAIVSPWFAAKRPLALGVAFNGGSVGGVIFSPFWVALIDKIGFPAAALVVSVAMLATLGALAGLVLTRTPESLNQAPDGDAFVPSALVVDTPAETTAPTPRLNLFHDRAFLTLCIGMTLALFAQTGLVAHLVSVLTPALGRQGAGLAAGTSGIAAVVGRLAVGWRATGTSNWRAIASYSLVAQALGCGVLLLSHGNSSTLLVLGVVLFGLGVGNAISVPPVIANFEFSEKDAARAVALIVAISQGAYAIAPTVFGLFRQFWSDQTIFVMAIIIQLAAIFAYLLGHRSRAVATHLCAVRSRPRPA</sequence>
<evidence type="ECO:0000256" key="1">
    <source>
        <dbReference type="ARBA" id="ARBA00022692"/>
    </source>
</evidence>
<feature type="transmembrane region" description="Helical" evidence="4">
    <location>
        <begin position="252"/>
        <end position="274"/>
    </location>
</feature>
<feature type="transmembrane region" description="Helical" evidence="4">
    <location>
        <begin position="63"/>
        <end position="84"/>
    </location>
</feature>
<comment type="caution">
    <text evidence="6">The sequence shown here is derived from an EMBL/GenBank/DDBJ whole genome shotgun (WGS) entry which is preliminary data.</text>
</comment>
<feature type="transmembrane region" description="Helical" evidence="4">
    <location>
        <begin position="96"/>
        <end position="117"/>
    </location>
</feature>
<dbReference type="InterPro" id="IPR050327">
    <property type="entry name" value="Proton-linked_MCT"/>
</dbReference>
<dbReference type="Gene3D" id="1.20.1250.20">
    <property type="entry name" value="MFS general substrate transporter like domains"/>
    <property type="match status" value="1"/>
</dbReference>
<evidence type="ECO:0000256" key="2">
    <source>
        <dbReference type="ARBA" id="ARBA00022989"/>
    </source>
</evidence>
<dbReference type="PANTHER" id="PTHR11360:SF290">
    <property type="entry name" value="MONOCARBOXYLATE MFS PERMEASE"/>
    <property type="match status" value="1"/>
</dbReference>
<feature type="transmembrane region" description="Helical" evidence="4">
    <location>
        <begin position="32"/>
        <end position="51"/>
    </location>
</feature>
<dbReference type="EMBL" id="JAVDPW010000007">
    <property type="protein sequence ID" value="MDR6291453.1"/>
    <property type="molecule type" value="Genomic_DNA"/>
</dbReference>
<organism evidence="6 7">
    <name type="scientific">Inquilinus ginsengisoli</name>
    <dbReference type="NCBI Taxonomy" id="363840"/>
    <lineage>
        <taxon>Bacteria</taxon>
        <taxon>Pseudomonadati</taxon>
        <taxon>Pseudomonadota</taxon>
        <taxon>Alphaproteobacteria</taxon>
        <taxon>Rhodospirillales</taxon>
        <taxon>Rhodospirillaceae</taxon>
        <taxon>Inquilinus</taxon>
    </lineage>
</organism>
<feature type="transmembrane region" description="Helical" evidence="4">
    <location>
        <begin position="183"/>
        <end position="208"/>
    </location>
</feature>
<feature type="transmembrane region" description="Helical" evidence="4">
    <location>
        <begin position="316"/>
        <end position="336"/>
    </location>
</feature>
<dbReference type="PROSITE" id="PS50850">
    <property type="entry name" value="MFS"/>
    <property type="match status" value="1"/>
</dbReference>
<evidence type="ECO:0000313" key="6">
    <source>
        <dbReference type="EMBL" id="MDR6291453.1"/>
    </source>
</evidence>
<feature type="domain" description="Major facilitator superfamily (MFS) profile" evidence="5">
    <location>
        <begin position="31"/>
        <end position="430"/>
    </location>
</feature>
<evidence type="ECO:0000256" key="3">
    <source>
        <dbReference type="ARBA" id="ARBA00023136"/>
    </source>
</evidence>
<accession>A0ABU1JS73</accession>
<evidence type="ECO:0000256" key="4">
    <source>
        <dbReference type="SAM" id="Phobius"/>
    </source>
</evidence>
<dbReference type="RefSeq" id="WP_309796674.1">
    <property type="nucleotide sequence ID" value="NZ_JAVDPW010000007.1"/>
</dbReference>
<keyword evidence="2 4" id="KW-1133">Transmembrane helix</keyword>
<feature type="transmembrane region" description="Helical" evidence="4">
    <location>
        <begin position="156"/>
        <end position="177"/>
    </location>
</feature>
<evidence type="ECO:0000313" key="7">
    <source>
        <dbReference type="Proteomes" id="UP001262410"/>
    </source>
</evidence>
<dbReference type="Pfam" id="PF07690">
    <property type="entry name" value="MFS_1"/>
    <property type="match status" value="1"/>
</dbReference>
<reference evidence="6 7" key="1">
    <citation type="submission" date="2023-07" db="EMBL/GenBank/DDBJ databases">
        <title>Sorghum-associated microbial communities from plants grown in Nebraska, USA.</title>
        <authorList>
            <person name="Schachtman D."/>
        </authorList>
    </citation>
    <scope>NUCLEOTIDE SEQUENCE [LARGE SCALE GENOMIC DNA]</scope>
    <source>
        <strain evidence="6 7">584</strain>
    </source>
</reference>
<dbReference type="InterPro" id="IPR011701">
    <property type="entry name" value="MFS"/>
</dbReference>
<keyword evidence="1 4" id="KW-0812">Transmembrane</keyword>
<feature type="transmembrane region" description="Helical" evidence="4">
    <location>
        <begin position="123"/>
        <end position="144"/>
    </location>
</feature>
<keyword evidence="3 4" id="KW-0472">Membrane</keyword>
<feature type="transmembrane region" description="Helical" evidence="4">
    <location>
        <begin position="286"/>
        <end position="304"/>
    </location>
</feature>
<feature type="transmembrane region" description="Helical" evidence="4">
    <location>
        <begin position="377"/>
        <end position="396"/>
    </location>
</feature>
<proteinExistence type="predicted"/>
<dbReference type="InterPro" id="IPR020846">
    <property type="entry name" value="MFS_dom"/>
</dbReference>
<evidence type="ECO:0000259" key="5">
    <source>
        <dbReference type="PROSITE" id="PS50850"/>
    </source>
</evidence>
<name>A0ABU1JS73_9PROT</name>
<dbReference type="InterPro" id="IPR036259">
    <property type="entry name" value="MFS_trans_sf"/>
</dbReference>
<dbReference type="Proteomes" id="UP001262410">
    <property type="component" value="Unassembled WGS sequence"/>
</dbReference>
<feature type="transmembrane region" description="Helical" evidence="4">
    <location>
        <begin position="408"/>
        <end position="426"/>
    </location>
</feature>
<keyword evidence="7" id="KW-1185">Reference proteome</keyword>
<dbReference type="SUPFAM" id="SSF103473">
    <property type="entry name" value="MFS general substrate transporter"/>
    <property type="match status" value="1"/>
</dbReference>
<gene>
    <name evidence="6" type="ORF">E9232_003987</name>
</gene>
<protein>
    <submittedName>
        <fullName evidence="6">MFS family permease</fullName>
    </submittedName>
</protein>
<feature type="transmembrane region" description="Helical" evidence="4">
    <location>
        <begin position="342"/>
        <end position="365"/>
    </location>
</feature>
<dbReference type="PANTHER" id="PTHR11360">
    <property type="entry name" value="MONOCARBOXYLATE TRANSPORTER"/>
    <property type="match status" value="1"/>
</dbReference>